<reference evidence="3" key="1">
    <citation type="submission" date="2016-01" db="EMBL/GenBank/DDBJ databases">
        <authorList>
            <person name="Peeters Charlotte."/>
        </authorList>
    </citation>
    <scope>NUCLEOTIDE SEQUENCE [LARGE SCALE GENOMIC DNA]</scope>
</reference>
<evidence type="ECO:0000313" key="3">
    <source>
        <dbReference type="Proteomes" id="UP000054624"/>
    </source>
</evidence>
<dbReference type="STRING" id="1777137.AWB76_00932"/>
<proteinExistence type="predicted"/>
<dbReference type="Proteomes" id="UP000054624">
    <property type="component" value="Unassembled WGS sequence"/>
</dbReference>
<evidence type="ECO:0000313" key="2">
    <source>
        <dbReference type="EMBL" id="SAK46538.1"/>
    </source>
</evidence>
<sequence length="82" mass="9412">MSNVSIADVERRQSLLELRDEIKGLKEIIIELSEVVAVQSARIEDMSREIAELRTFRSNAVYVVVIALGTVAWYLFQKFIIK</sequence>
<protein>
    <submittedName>
        <fullName evidence="2">Uncharacterized protein</fullName>
    </submittedName>
</protein>
<evidence type="ECO:0000256" key="1">
    <source>
        <dbReference type="SAM" id="Phobius"/>
    </source>
</evidence>
<dbReference type="RefSeq" id="WP_061158904.1">
    <property type="nucleotide sequence ID" value="NZ_FCOI02000002.1"/>
</dbReference>
<name>A0A157ZM01_9BURK</name>
<organism evidence="2 3">
    <name type="scientific">Caballeronia temeraria</name>
    <dbReference type="NCBI Taxonomy" id="1777137"/>
    <lineage>
        <taxon>Bacteria</taxon>
        <taxon>Pseudomonadati</taxon>
        <taxon>Pseudomonadota</taxon>
        <taxon>Betaproteobacteria</taxon>
        <taxon>Burkholderiales</taxon>
        <taxon>Burkholderiaceae</taxon>
        <taxon>Caballeronia</taxon>
    </lineage>
</organism>
<feature type="transmembrane region" description="Helical" evidence="1">
    <location>
        <begin position="59"/>
        <end position="76"/>
    </location>
</feature>
<keyword evidence="1" id="KW-1133">Transmembrane helix</keyword>
<gene>
    <name evidence="2" type="ORF">AWB76_00932</name>
</gene>
<keyword evidence="3" id="KW-1185">Reference proteome</keyword>
<keyword evidence="1" id="KW-0472">Membrane</keyword>
<dbReference type="EMBL" id="FCOI02000002">
    <property type="protein sequence ID" value="SAK46538.1"/>
    <property type="molecule type" value="Genomic_DNA"/>
</dbReference>
<keyword evidence="1" id="KW-0812">Transmembrane</keyword>
<accession>A0A157ZM01</accession>
<dbReference type="AlphaFoldDB" id="A0A157ZM01"/>